<dbReference type="Proteomes" id="UP000298030">
    <property type="component" value="Unassembled WGS sequence"/>
</dbReference>
<keyword evidence="2" id="KW-1185">Reference proteome</keyword>
<protein>
    <submittedName>
        <fullName evidence="1">Uncharacterized protein</fullName>
    </submittedName>
</protein>
<evidence type="ECO:0000313" key="1">
    <source>
        <dbReference type="EMBL" id="TEB11089.1"/>
    </source>
</evidence>
<gene>
    <name evidence="1" type="ORF">FA13DRAFT_1806178</name>
</gene>
<sequence>MEDFLDHTYATLFDTEVNRKIKREPALAMEEGRTGKLDFFPAKPLVQEGETEQPAVQMDVVNELWVF</sequence>
<dbReference type="EMBL" id="QPFP01000455">
    <property type="protein sequence ID" value="TEB11089.1"/>
    <property type="molecule type" value="Genomic_DNA"/>
</dbReference>
<dbReference type="AlphaFoldDB" id="A0A4Y7RQU4"/>
<dbReference type="OrthoDB" id="10263185at2759"/>
<reference evidence="1 2" key="1">
    <citation type="journal article" date="2019" name="Nat. Ecol. Evol.">
        <title>Megaphylogeny resolves global patterns of mushroom evolution.</title>
        <authorList>
            <person name="Varga T."/>
            <person name="Krizsan K."/>
            <person name="Foldi C."/>
            <person name="Dima B."/>
            <person name="Sanchez-Garcia M."/>
            <person name="Sanchez-Ramirez S."/>
            <person name="Szollosi G.J."/>
            <person name="Szarkandi J.G."/>
            <person name="Papp V."/>
            <person name="Albert L."/>
            <person name="Andreopoulos W."/>
            <person name="Angelini C."/>
            <person name="Antonin V."/>
            <person name="Barry K.W."/>
            <person name="Bougher N.L."/>
            <person name="Buchanan P."/>
            <person name="Buyck B."/>
            <person name="Bense V."/>
            <person name="Catcheside P."/>
            <person name="Chovatia M."/>
            <person name="Cooper J."/>
            <person name="Damon W."/>
            <person name="Desjardin D."/>
            <person name="Finy P."/>
            <person name="Geml J."/>
            <person name="Haridas S."/>
            <person name="Hughes K."/>
            <person name="Justo A."/>
            <person name="Karasinski D."/>
            <person name="Kautmanova I."/>
            <person name="Kiss B."/>
            <person name="Kocsube S."/>
            <person name="Kotiranta H."/>
            <person name="LaButti K.M."/>
            <person name="Lechner B.E."/>
            <person name="Liimatainen K."/>
            <person name="Lipzen A."/>
            <person name="Lukacs Z."/>
            <person name="Mihaltcheva S."/>
            <person name="Morgado L.N."/>
            <person name="Niskanen T."/>
            <person name="Noordeloos M.E."/>
            <person name="Ohm R.A."/>
            <person name="Ortiz-Santana B."/>
            <person name="Ovrebo C."/>
            <person name="Racz N."/>
            <person name="Riley R."/>
            <person name="Savchenko A."/>
            <person name="Shiryaev A."/>
            <person name="Soop K."/>
            <person name="Spirin V."/>
            <person name="Szebenyi C."/>
            <person name="Tomsovsky M."/>
            <person name="Tulloss R.E."/>
            <person name="Uehling J."/>
            <person name="Grigoriev I.V."/>
            <person name="Vagvolgyi C."/>
            <person name="Papp T."/>
            <person name="Martin F.M."/>
            <person name="Miettinen O."/>
            <person name="Hibbett D.S."/>
            <person name="Nagy L.G."/>
        </authorList>
    </citation>
    <scope>NUCLEOTIDE SEQUENCE [LARGE SCALE GENOMIC DNA]</scope>
    <source>
        <strain evidence="1 2">FP101781</strain>
    </source>
</reference>
<accession>A0A4Y7RQU4</accession>
<evidence type="ECO:0000313" key="2">
    <source>
        <dbReference type="Proteomes" id="UP000298030"/>
    </source>
</evidence>
<comment type="caution">
    <text evidence="1">The sequence shown here is derived from an EMBL/GenBank/DDBJ whole genome shotgun (WGS) entry which is preliminary data.</text>
</comment>
<dbReference type="STRING" id="71717.A0A4Y7RQU4"/>
<proteinExistence type="predicted"/>
<name>A0A4Y7RQU4_COPMI</name>
<organism evidence="1 2">
    <name type="scientific">Coprinellus micaceus</name>
    <name type="common">Glistening ink-cap mushroom</name>
    <name type="synonym">Coprinus micaceus</name>
    <dbReference type="NCBI Taxonomy" id="71717"/>
    <lineage>
        <taxon>Eukaryota</taxon>
        <taxon>Fungi</taxon>
        <taxon>Dikarya</taxon>
        <taxon>Basidiomycota</taxon>
        <taxon>Agaricomycotina</taxon>
        <taxon>Agaricomycetes</taxon>
        <taxon>Agaricomycetidae</taxon>
        <taxon>Agaricales</taxon>
        <taxon>Agaricineae</taxon>
        <taxon>Psathyrellaceae</taxon>
        <taxon>Coprinellus</taxon>
    </lineage>
</organism>